<dbReference type="Proteomes" id="UP000193144">
    <property type="component" value="Unassembled WGS sequence"/>
</dbReference>
<reference evidence="1 2" key="1">
    <citation type="submission" date="2016-07" db="EMBL/GenBank/DDBJ databases">
        <title>Pervasive Adenine N6-methylation of Active Genes in Fungi.</title>
        <authorList>
            <consortium name="DOE Joint Genome Institute"/>
            <person name="Mondo S.J."/>
            <person name="Dannebaum R.O."/>
            <person name="Kuo R.C."/>
            <person name="Labutti K."/>
            <person name="Haridas S."/>
            <person name="Kuo A."/>
            <person name="Salamov A."/>
            <person name="Ahrendt S.R."/>
            <person name="Lipzen A."/>
            <person name="Sullivan W."/>
            <person name="Andreopoulos W.B."/>
            <person name="Clum A."/>
            <person name="Lindquist E."/>
            <person name="Daum C."/>
            <person name="Ramamoorthy G.K."/>
            <person name="Gryganskyi A."/>
            <person name="Culley D."/>
            <person name="Magnuson J.K."/>
            <person name="James T.Y."/>
            <person name="O'Malley M.A."/>
            <person name="Stajich J.E."/>
            <person name="Spatafora J.W."/>
            <person name="Visel A."/>
            <person name="Grigoriev I.V."/>
        </authorList>
    </citation>
    <scope>NUCLEOTIDE SEQUENCE [LARGE SCALE GENOMIC DNA]</scope>
    <source>
        <strain evidence="1 2">CBS 115471</strain>
    </source>
</reference>
<evidence type="ECO:0000313" key="2">
    <source>
        <dbReference type="Proteomes" id="UP000193144"/>
    </source>
</evidence>
<dbReference type="EMBL" id="MCFA01000035">
    <property type="protein sequence ID" value="ORY14187.1"/>
    <property type="molecule type" value="Genomic_DNA"/>
</dbReference>
<name>A0A1Y1ZVV1_9PLEO</name>
<evidence type="ECO:0000313" key="1">
    <source>
        <dbReference type="EMBL" id="ORY14187.1"/>
    </source>
</evidence>
<protein>
    <submittedName>
        <fullName evidence="1">Uncharacterized protein</fullName>
    </submittedName>
</protein>
<gene>
    <name evidence="1" type="ORF">BCR34DRAFT_242281</name>
</gene>
<comment type="caution">
    <text evidence="1">The sequence shown here is derived from an EMBL/GenBank/DDBJ whole genome shotgun (WGS) entry which is preliminary data.</text>
</comment>
<sequence>MFLARVSRRVYVRTIHPRLLTVFFPCLWLSPTCYEKSCVPCNPEIPTRHLRNISTQACLVSPGFRLYSFARTSGKLPSFLLGFSVFILG</sequence>
<proteinExistence type="predicted"/>
<keyword evidence="2" id="KW-1185">Reference proteome</keyword>
<accession>A0A1Y1ZVV1</accession>
<organism evidence="1 2">
    <name type="scientific">Clohesyomyces aquaticus</name>
    <dbReference type="NCBI Taxonomy" id="1231657"/>
    <lineage>
        <taxon>Eukaryota</taxon>
        <taxon>Fungi</taxon>
        <taxon>Dikarya</taxon>
        <taxon>Ascomycota</taxon>
        <taxon>Pezizomycotina</taxon>
        <taxon>Dothideomycetes</taxon>
        <taxon>Pleosporomycetidae</taxon>
        <taxon>Pleosporales</taxon>
        <taxon>Lindgomycetaceae</taxon>
        <taxon>Clohesyomyces</taxon>
    </lineage>
</organism>
<dbReference type="AlphaFoldDB" id="A0A1Y1ZVV1"/>